<reference evidence="3" key="1">
    <citation type="submission" date="2022-11" db="UniProtKB">
        <authorList>
            <consortium name="WormBaseParasite"/>
        </authorList>
    </citation>
    <scope>IDENTIFICATION</scope>
</reference>
<evidence type="ECO:0000313" key="3">
    <source>
        <dbReference type="WBParaSite" id="nRc.2.0.1.t04539-RA"/>
    </source>
</evidence>
<evidence type="ECO:0000256" key="1">
    <source>
        <dbReference type="SAM" id="SignalP"/>
    </source>
</evidence>
<dbReference type="WBParaSite" id="nRc.2.0.1.t04539-RA">
    <property type="protein sequence ID" value="nRc.2.0.1.t04539-RA"/>
    <property type="gene ID" value="nRc.2.0.1.g04539"/>
</dbReference>
<organism evidence="2 3">
    <name type="scientific">Romanomermis culicivorax</name>
    <name type="common">Nematode worm</name>
    <dbReference type="NCBI Taxonomy" id="13658"/>
    <lineage>
        <taxon>Eukaryota</taxon>
        <taxon>Metazoa</taxon>
        <taxon>Ecdysozoa</taxon>
        <taxon>Nematoda</taxon>
        <taxon>Enoplea</taxon>
        <taxon>Dorylaimia</taxon>
        <taxon>Mermithida</taxon>
        <taxon>Mermithoidea</taxon>
        <taxon>Mermithidae</taxon>
        <taxon>Romanomermis</taxon>
    </lineage>
</organism>
<keyword evidence="1" id="KW-0732">Signal</keyword>
<name>A0A915HS20_ROMCU</name>
<evidence type="ECO:0000313" key="2">
    <source>
        <dbReference type="Proteomes" id="UP000887565"/>
    </source>
</evidence>
<dbReference type="AlphaFoldDB" id="A0A915HS20"/>
<protein>
    <submittedName>
        <fullName evidence="3">Secreted protein</fullName>
    </submittedName>
</protein>
<accession>A0A915HS20</accession>
<sequence length="98" mass="11127">MLLFLVITFCRIGRLMLVTVAEPRSVHDDEPITRGSNVAVFGTRIIFDGSTCHSIAKNVRKTYINVDEILSQCNGKKYLQDRNLEKKICGILRESDQI</sequence>
<feature type="chain" id="PRO_5037885158" evidence="1">
    <location>
        <begin position="29"/>
        <end position="98"/>
    </location>
</feature>
<proteinExistence type="predicted"/>
<dbReference type="Proteomes" id="UP000887565">
    <property type="component" value="Unplaced"/>
</dbReference>
<feature type="signal peptide" evidence="1">
    <location>
        <begin position="1"/>
        <end position="28"/>
    </location>
</feature>
<keyword evidence="2" id="KW-1185">Reference proteome</keyword>